<dbReference type="Proteomes" id="UP000470771">
    <property type="component" value="Unassembled WGS sequence"/>
</dbReference>
<dbReference type="Gene3D" id="3.60.40.10">
    <property type="entry name" value="PPM-type phosphatase domain"/>
    <property type="match status" value="1"/>
</dbReference>
<dbReference type="EMBL" id="WWNE01000003">
    <property type="protein sequence ID" value="NBG64946.1"/>
    <property type="molecule type" value="Genomic_DNA"/>
</dbReference>
<keyword evidence="1" id="KW-0378">Hydrolase</keyword>
<dbReference type="CDD" id="cd06225">
    <property type="entry name" value="HAMP"/>
    <property type="match status" value="1"/>
</dbReference>
<evidence type="ECO:0000256" key="2">
    <source>
        <dbReference type="SAM" id="Phobius"/>
    </source>
</evidence>
<dbReference type="GO" id="GO:0007165">
    <property type="term" value="P:signal transduction"/>
    <property type="evidence" value="ECO:0007669"/>
    <property type="project" value="InterPro"/>
</dbReference>
<feature type="transmembrane region" description="Helical" evidence="2">
    <location>
        <begin position="12"/>
        <end position="33"/>
    </location>
</feature>
<protein>
    <submittedName>
        <fullName evidence="4">SpoIIE family protein phosphatase</fullName>
    </submittedName>
</protein>
<keyword evidence="2" id="KW-0812">Transmembrane</keyword>
<dbReference type="Pfam" id="PF07228">
    <property type="entry name" value="SpoIIE"/>
    <property type="match status" value="1"/>
</dbReference>
<dbReference type="AlphaFoldDB" id="A0A6N9NE90"/>
<dbReference type="Pfam" id="PF00672">
    <property type="entry name" value="HAMP"/>
    <property type="match status" value="1"/>
</dbReference>
<reference evidence="4 5" key="1">
    <citation type="submission" date="2019-12" db="EMBL/GenBank/DDBJ databases">
        <authorList>
            <person name="Zhao J."/>
        </authorList>
    </citation>
    <scope>NUCLEOTIDE SEQUENCE [LARGE SCALE GENOMIC DNA]</scope>
    <source>
        <strain evidence="4 5">S-15</strain>
    </source>
</reference>
<dbReference type="GO" id="GO:0016791">
    <property type="term" value="F:phosphatase activity"/>
    <property type="evidence" value="ECO:0007669"/>
    <property type="project" value="TreeGrafter"/>
</dbReference>
<evidence type="ECO:0000313" key="5">
    <source>
        <dbReference type="Proteomes" id="UP000470771"/>
    </source>
</evidence>
<proteinExistence type="predicted"/>
<dbReference type="SUPFAM" id="SSF158472">
    <property type="entry name" value="HAMP domain-like"/>
    <property type="match status" value="1"/>
</dbReference>
<sequence>MSFRITIGKKIGFGFGILIFLTLIIFVTTYIRLSESRTLNDKINNIYSPTTASLQELRFMILESTSLIAKWPSEPKEDEPFKLRLNHIMDTAYPELKVRLDDMFSEQFGSEKDSIKVIFEDIQLLFNSYQELKDIFYSFESYGDLQNDFLAGYMLAEGGDIDIQSKKLLNELDHLILLQRKQLKSQIDFMTESFENLQDLVKYLGLFLVLGGIMIALYTTRSIVKPIQNLREVLVRLGKGVFPRKKINEGNDEIGDMIRAMNNVVDGLKRTKDFANEIGTGNFGSVYTPLSNSDQLGHALLKMREDLAENERLLEEKVRLRTAEVVQQKEEIEQQKHKIEEYYTQVTDSINYAKRIQDAILPPERLTNELLPDSFILFKPKDIVSGDFYWMERSNEKVFFAAVDCTGHGVPGAFMSIVGHANLKNALQRTGGESPAQVLNELNKGVSETLHQKEEGSSSKDGMDIACCALNYSTLELEYAGAFNPLYLLRDGKIEQIKANKFPIGSFLPGKEESFTNNKIQLKSGDQLYVFSDGYADQFGGPKGKKMMYKRFRELLVSGSNLPMREQCEKLDSFLKSWMGHEEQVDDIIIIGVRV</sequence>
<evidence type="ECO:0000256" key="1">
    <source>
        <dbReference type="ARBA" id="ARBA00022801"/>
    </source>
</evidence>
<dbReference type="SMART" id="SM00304">
    <property type="entry name" value="HAMP"/>
    <property type="match status" value="1"/>
</dbReference>
<evidence type="ECO:0000313" key="4">
    <source>
        <dbReference type="EMBL" id="NBG64946.1"/>
    </source>
</evidence>
<dbReference type="RefSeq" id="WP_160631572.1">
    <property type="nucleotide sequence ID" value="NZ_WWNE01000003.1"/>
</dbReference>
<dbReference type="InterPro" id="IPR003660">
    <property type="entry name" value="HAMP_dom"/>
</dbReference>
<dbReference type="PANTHER" id="PTHR43156">
    <property type="entry name" value="STAGE II SPORULATION PROTEIN E-RELATED"/>
    <property type="match status" value="1"/>
</dbReference>
<keyword evidence="2" id="KW-1133">Transmembrane helix</keyword>
<keyword evidence="5" id="KW-1185">Reference proteome</keyword>
<name>A0A6N9NE90_9FLAO</name>
<gene>
    <name evidence="4" type="ORF">GQN54_02375</name>
</gene>
<dbReference type="InterPro" id="IPR036457">
    <property type="entry name" value="PPM-type-like_dom_sf"/>
</dbReference>
<dbReference type="InterPro" id="IPR052016">
    <property type="entry name" value="Bact_Sigma-Reg"/>
</dbReference>
<dbReference type="GO" id="GO:0016020">
    <property type="term" value="C:membrane"/>
    <property type="evidence" value="ECO:0007669"/>
    <property type="project" value="InterPro"/>
</dbReference>
<comment type="caution">
    <text evidence="4">The sequence shown here is derived from an EMBL/GenBank/DDBJ whole genome shotgun (WGS) entry which is preliminary data.</text>
</comment>
<dbReference type="InterPro" id="IPR001932">
    <property type="entry name" value="PPM-type_phosphatase-like_dom"/>
</dbReference>
<organism evidence="4 5">
    <name type="scientific">Acidiluteibacter ferrifornacis</name>
    <dbReference type="NCBI Taxonomy" id="2692424"/>
    <lineage>
        <taxon>Bacteria</taxon>
        <taxon>Pseudomonadati</taxon>
        <taxon>Bacteroidota</taxon>
        <taxon>Flavobacteriia</taxon>
        <taxon>Flavobacteriales</taxon>
        <taxon>Cryomorphaceae</taxon>
        <taxon>Acidiluteibacter</taxon>
    </lineage>
</organism>
<feature type="domain" description="HAMP" evidence="3">
    <location>
        <begin position="221"/>
        <end position="273"/>
    </location>
</feature>
<accession>A0A6N9NE90</accession>
<dbReference type="SMART" id="SM00331">
    <property type="entry name" value="PP2C_SIG"/>
    <property type="match status" value="1"/>
</dbReference>
<evidence type="ECO:0000259" key="3">
    <source>
        <dbReference type="PROSITE" id="PS50885"/>
    </source>
</evidence>
<keyword evidence="2" id="KW-0472">Membrane</keyword>
<dbReference type="PANTHER" id="PTHR43156:SF9">
    <property type="entry name" value="HAMP DOMAIN-CONTAINING PROTEIN"/>
    <property type="match status" value="1"/>
</dbReference>
<dbReference type="PROSITE" id="PS50885">
    <property type="entry name" value="HAMP"/>
    <property type="match status" value="1"/>
</dbReference>
<dbReference type="Gene3D" id="6.10.340.10">
    <property type="match status" value="1"/>
</dbReference>